<evidence type="ECO:0000256" key="3">
    <source>
        <dbReference type="ARBA" id="ARBA00022525"/>
    </source>
</evidence>
<dbReference type="AlphaFoldDB" id="A0AAD6X4U9"/>
<dbReference type="Pfam" id="PF07249">
    <property type="entry name" value="Cerato-platanin"/>
    <property type="match status" value="1"/>
</dbReference>
<dbReference type="Gene3D" id="2.40.40.10">
    <property type="entry name" value="RlpA-like domain"/>
    <property type="match status" value="1"/>
</dbReference>
<dbReference type="InterPro" id="IPR010829">
    <property type="entry name" value="Cerato-platanin"/>
</dbReference>
<feature type="chain" id="PRO_5042193373" evidence="4">
    <location>
        <begin position="21"/>
        <end position="146"/>
    </location>
</feature>
<dbReference type="EMBL" id="JARJCM010000053">
    <property type="protein sequence ID" value="KAJ7034986.1"/>
    <property type="molecule type" value="Genomic_DNA"/>
</dbReference>
<organism evidence="5 6">
    <name type="scientific">Mycena alexandri</name>
    <dbReference type="NCBI Taxonomy" id="1745969"/>
    <lineage>
        <taxon>Eukaryota</taxon>
        <taxon>Fungi</taxon>
        <taxon>Dikarya</taxon>
        <taxon>Basidiomycota</taxon>
        <taxon>Agaricomycotina</taxon>
        <taxon>Agaricomycetes</taxon>
        <taxon>Agaricomycetidae</taxon>
        <taxon>Agaricales</taxon>
        <taxon>Marasmiineae</taxon>
        <taxon>Mycenaceae</taxon>
        <taxon>Mycena</taxon>
    </lineage>
</organism>
<comment type="similarity">
    <text evidence="2">Belongs to the cerato-platanin family.</text>
</comment>
<dbReference type="CDD" id="cd22778">
    <property type="entry name" value="DPBB_CEPL-like"/>
    <property type="match status" value="1"/>
</dbReference>
<comment type="caution">
    <text evidence="5">The sequence shown here is derived from an EMBL/GenBank/DDBJ whole genome shotgun (WGS) entry which is preliminary data.</text>
</comment>
<keyword evidence="3" id="KW-0964">Secreted</keyword>
<reference evidence="5" key="1">
    <citation type="submission" date="2023-03" db="EMBL/GenBank/DDBJ databases">
        <title>Massive genome expansion in bonnet fungi (Mycena s.s.) driven by repeated elements and novel gene families across ecological guilds.</title>
        <authorList>
            <consortium name="Lawrence Berkeley National Laboratory"/>
            <person name="Harder C.B."/>
            <person name="Miyauchi S."/>
            <person name="Viragh M."/>
            <person name="Kuo A."/>
            <person name="Thoen E."/>
            <person name="Andreopoulos B."/>
            <person name="Lu D."/>
            <person name="Skrede I."/>
            <person name="Drula E."/>
            <person name="Henrissat B."/>
            <person name="Morin E."/>
            <person name="Kohler A."/>
            <person name="Barry K."/>
            <person name="LaButti K."/>
            <person name="Morin E."/>
            <person name="Salamov A."/>
            <person name="Lipzen A."/>
            <person name="Mereny Z."/>
            <person name="Hegedus B."/>
            <person name="Baldrian P."/>
            <person name="Stursova M."/>
            <person name="Weitz H."/>
            <person name="Taylor A."/>
            <person name="Grigoriev I.V."/>
            <person name="Nagy L.G."/>
            <person name="Martin F."/>
            <person name="Kauserud H."/>
        </authorList>
    </citation>
    <scope>NUCLEOTIDE SEQUENCE</scope>
    <source>
        <strain evidence="5">CBHHK200</strain>
    </source>
</reference>
<evidence type="ECO:0000256" key="1">
    <source>
        <dbReference type="ARBA" id="ARBA00004613"/>
    </source>
</evidence>
<evidence type="ECO:0000313" key="5">
    <source>
        <dbReference type="EMBL" id="KAJ7034986.1"/>
    </source>
</evidence>
<feature type="signal peptide" evidence="4">
    <location>
        <begin position="1"/>
        <end position="20"/>
    </location>
</feature>
<evidence type="ECO:0000256" key="2">
    <source>
        <dbReference type="ARBA" id="ARBA00010421"/>
    </source>
</evidence>
<keyword evidence="6" id="KW-1185">Reference proteome</keyword>
<dbReference type="GO" id="GO:0005576">
    <property type="term" value="C:extracellular region"/>
    <property type="evidence" value="ECO:0007669"/>
    <property type="project" value="UniProtKB-SubCell"/>
</dbReference>
<name>A0AAD6X4U9_9AGAR</name>
<evidence type="ECO:0000256" key="4">
    <source>
        <dbReference type="SAM" id="SignalP"/>
    </source>
</evidence>
<dbReference type="InterPro" id="IPR036908">
    <property type="entry name" value="RlpA-like_sf"/>
</dbReference>
<sequence>MKFSSLTSLFFFALPLAALADTVAYDETYDDASTSLDVVACSDGVNGIETKFGFKTFGQLPHFPLIGAAGAVAGFNSPNCGTCWELTYTNGSGAKKSINIIAVDHAAPGTFNVALAAMNTLTGGEAVELGRVNVVSTQVAASVCGL</sequence>
<evidence type="ECO:0000313" key="6">
    <source>
        <dbReference type="Proteomes" id="UP001218188"/>
    </source>
</evidence>
<keyword evidence="4" id="KW-0732">Signal</keyword>
<comment type="subcellular location">
    <subcellularLocation>
        <location evidence="1">Secreted</location>
    </subcellularLocation>
</comment>
<dbReference type="Proteomes" id="UP001218188">
    <property type="component" value="Unassembled WGS sequence"/>
</dbReference>
<proteinExistence type="inferred from homology"/>
<gene>
    <name evidence="5" type="ORF">C8F04DRAFT_1099690</name>
</gene>
<protein>
    <submittedName>
        <fullName evidence="5">Cerato-platanin-related secreted protein</fullName>
    </submittedName>
</protein>
<dbReference type="SUPFAM" id="SSF50685">
    <property type="entry name" value="Barwin-like endoglucanases"/>
    <property type="match status" value="1"/>
</dbReference>
<accession>A0AAD6X4U9</accession>